<proteinExistence type="predicted"/>
<comment type="caution">
    <text evidence="2">The sequence shown here is derived from an EMBL/GenBank/DDBJ whole genome shotgun (WGS) entry which is preliminary data.</text>
</comment>
<organism evidence="2 3">
    <name type="scientific">Blattamonas nauphoetae</name>
    <dbReference type="NCBI Taxonomy" id="2049346"/>
    <lineage>
        <taxon>Eukaryota</taxon>
        <taxon>Metamonada</taxon>
        <taxon>Preaxostyla</taxon>
        <taxon>Oxymonadida</taxon>
        <taxon>Blattamonas</taxon>
    </lineage>
</organism>
<feature type="region of interest" description="Disordered" evidence="1">
    <location>
        <begin position="1"/>
        <end position="67"/>
    </location>
</feature>
<evidence type="ECO:0000256" key="1">
    <source>
        <dbReference type="SAM" id="MobiDB-lite"/>
    </source>
</evidence>
<gene>
    <name evidence="2" type="ORF">BLNAU_10057</name>
</gene>
<accession>A0ABQ9XTW7</accession>
<name>A0ABQ9XTW7_9EUKA</name>
<dbReference type="Proteomes" id="UP001281761">
    <property type="component" value="Unassembled WGS sequence"/>
</dbReference>
<sequence>MDRKPQHCLPRHRWGPPKDIHTPPSSSELCGEDEGTGREEAEAEEASEHRSSVQSFPPPSSLGDHQA</sequence>
<evidence type="ECO:0000313" key="2">
    <source>
        <dbReference type="EMBL" id="KAK2954918.1"/>
    </source>
</evidence>
<reference evidence="2 3" key="1">
    <citation type="journal article" date="2022" name="bioRxiv">
        <title>Genomics of Preaxostyla Flagellates Illuminates Evolutionary Transitions and the Path Towards Mitochondrial Loss.</title>
        <authorList>
            <person name="Novak L.V.F."/>
            <person name="Treitli S.C."/>
            <person name="Pyrih J."/>
            <person name="Halakuc P."/>
            <person name="Pipaliya S.V."/>
            <person name="Vacek V."/>
            <person name="Brzon O."/>
            <person name="Soukal P."/>
            <person name="Eme L."/>
            <person name="Dacks J.B."/>
            <person name="Karnkowska A."/>
            <person name="Elias M."/>
            <person name="Hampl V."/>
        </authorList>
    </citation>
    <scope>NUCLEOTIDE SEQUENCE [LARGE SCALE GENOMIC DNA]</scope>
    <source>
        <strain evidence="2">NAU3</strain>
        <tissue evidence="2">Gut</tissue>
    </source>
</reference>
<protein>
    <submittedName>
        <fullName evidence="2">Uncharacterized protein</fullName>
    </submittedName>
</protein>
<dbReference type="EMBL" id="JARBJD010000072">
    <property type="protein sequence ID" value="KAK2954918.1"/>
    <property type="molecule type" value="Genomic_DNA"/>
</dbReference>
<feature type="compositionally biased region" description="Basic and acidic residues" evidence="1">
    <location>
        <begin position="35"/>
        <end position="51"/>
    </location>
</feature>
<evidence type="ECO:0000313" key="3">
    <source>
        <dbReference type="Proteomes" id="UP001281761"/>
    </source>
</evidence>
<keyword evidence="3" id="KW-1185">Reference proteome</keyword>